<dbReference type="SUPFAM" id="SSF55785">
    <property type="entry name" value="PYP-like sensor domain (PAS domain)"/>
    <property type="match status" value="1"/>
</dbReference>
<keyword evidence="10" id="KW-1185">Reference proteome</keyword>
<dbReference type="CDD" id="cd00130">
    <property type="entry name" value="PAS"/>
    <property type="match status" value="1"/>
</dbReference>
<protein>
    <recommendedName>
        <fullName evidence="6">Sensor protein FixL</fullName>
    </recommendedName>
</protein>
<reference evidence="9 10" key="1">
    <citation type="submission" date="2019-03" db="EMBL/GenBank/DDBJ databases">
        <title>Nitrincola sp. nov. isolated from an Indian soda lake.</title>
        <authorList>
            <person name="Joshi A."/>
            <person name="Thite S.V."/>
            <person name="Joseph N."/>
            <person name="Dhotre D."/>
            <person name="Moorthy M."/>
            <person name="Shouche Y.S."/>
        </authorList>
    </citation>
    <scope>NUCLEOTIDE SEQUENCE [LARGE SCALE GENOMIC DNA]</scope>
    <source>
        <strain evidence="9 10">MEB193</strain>
    </source>
</reference>
<evidence type="ECO:0000256" key="5">
    <source>
        <dbReference type="ARBA" id="ARBA00059827"/>
    </source>
</evidence>
<name>A0A5A9W3L8_9GAMM</name>
<dbReference type="SMART" id="SM00086">
    <property type="entry name" value="PAC"/>
    <property type="match status" value="1"/>
</dbReference>
<dbReference type="InterPro" id="IPR035965">
    <property type="entry name" value="PAS-like_dom_sf"/>
</dbReference>
<evidence type="ECO:0000259" key="7">
    <source>
        <dbReference type="PROSITE" id="PS50112"/>
    </source>
</evidence>
<dbReference type="InterPro" id="IPR000014">
    <property type="entry name" value="PAS"/>
</dbReference>
<evidence type="ECO:0000256" key="1">
    <source>
        <dbReference type="ARBA" id="ARBA00022679"/>
    </source>
</evidence>
<evidence type="ECO:0000256" key="3">
    <source>
        <dbReference type="ARBA" id="ARBA00022777"/>
    </source>
</evidence>
<keyword evidence="3" id="KW-0418">Kinase</keyword>
<gene>
    <name evidence="9" type="ORF">E1H14_04625</name>
</gene>
<dbReference type="InterPro" id="IPR052994">
    <property type="entry name" value="Tiny_macrocysts_regulators"/>
</dbReference>
<dbReference type="InterPro" id="IPR013767">
    <property type="entry name" value="PAS_fold"/>
</dbReference>
<keyword evidence="2" id="KW-0547">Nucleotide-binding</keyword>
<proteinExistence type="predicted"/>
<accession>A0A5A9W3L8</accession>
<dbReference type="SMART" id="SM00091">
    <property type="entry name" value="PAS"/>
    <property type="match status" value="1"/>
</dbReference>
<dbReference type="PROSITE" id="PS50113">
    <property type="entry name" value="PAC"/>
    <property type="match status" value="1"/>
</dbReference>
<evidence type="ECO:0000313" key="10">
    <source>
        <dbReference type="Proteomes" id="UP000325302"/>
    </source>
</evidence>
<dbReference type="OrthoDB" id="7991996at2"/>
<dbReference type="GO" id="GO:0006355">
    <property type="term" value="P:regulation of DNA-templated transcription"/>
    <property type="evidence" value="ECO:0007669"/>
    <property type="project" value="InterPro"/>
</dbReference>
<dbReference type="NCBIfam" id="TIGR00229">
    <property type="entry name" value="sensory_box"/>
    <property type="match status" value="1"/>
</dbReference>
<dbReference type="Pfam" id="PF00989">
    <property type="entry name" value="PAS"/>
    <property type="match status" value="1"/>
</dbReference>
<keyword evidence="4" id="KW-0067">ATP-binding</keyword>
<dbReference type="GO" id="GO:0016301">
    <property type="term" value="F:kinase activity"/>
    <property type="evidence" value="ECO:0007669"/>
    <property type="project" value="UniProtKB-KW"/>
</dbReference>
<evidence type="ECO:0000256" key="4">
    <source>
        <dbReference type="ARBA" id="ARBA00022840"/>
    </source>
</evidence>
<dbReference type="InterPro" id="IPR001610">
    <property type="entry name" value="PAC"/>
</dbReference>
<organism evidence="9 10">
    <name type="scientific">Nitrincola tapanii</name>
    <dbReference type="NCBI Taxonomy" id="1708751"/>
    <lineage>
        <taxon>Bacteria</taxon>
        <taxon>Pseudomonadati</taxon>
        <taxon>Pseudomonadota</taxon>
        <taxon>Gammaproteobacteria</taxon>
        <taxon>Oceanospirillales</taxon>
        <taxon>Oceanospirillaceae</taxon>
        <taxon>Nitrincola</taxon>
    </lineage>
</organism>
<dbReference type="Gene3D" id="3.30.450.20">
    <property type="entry name" value="PAS domain"/>
    <property type="match status" value="1"/>
</dbReference>
<feature type="domain" description="PAC" evidence="8">
    <location>
        <begin position="93"/>
        <end position="143"/>
    </location>
</feature>
<dbReference type="EMBL" id="SMRS01000003">
    <property type="protein sequence ID" value="KAA0875287.1"/>
    <property type="molecule type" value="Genomic_DNA"/>
</dbReference>
<dbReference type="Proteomes" id="UP000325302">
    <property type="component" value="Unassembled WGS sequence"/>
</dbReference>
<feature type="domain" description="PAS" evidence="7">
    <location>
        <begin position="16"/>
        <end position="86"/>
    </location>
</feature>
<keyword evidence="1" id="KW-0808">Transferase</keyword>
<dbReference type="GO" id="GO:0005524">
    <property type="term" value="F:ATP binding"/>
    <property type="evidence" value="ECO:0007669"/>
    <property type="project" value="UniProtKB-KW"/>
</dbReference>
<dbReference type="RefSeq" id="WP_149390295.1">
    <property type="nucleotide sequence ID" value="NZ_SMRS01000003.1"/>
</dbReference>
<evidence type="ECO:0000256" key="6">
    <source>
        <dbReference type="ARBA" id="ARBA00070616"/>
    </source>
</evidence>
<sequence>MTVTLSQDQTQKILEDRHTTAHVLNAIIDGVIIIDAQGVIRLVNPAACRIFHYQEADLINQKINCLMPQPHQAIHDSYLKNYFQRGSGKITNRNLELTGLRRSGEEFPIEISVTEILIHEEVMFIGLLRDISERKEYEKILFN</sequence>
<dbReference type="PANTHER" id="PTHR31600:SF2">
    <property type="entry name" value="GAMETE ENRICHED GENE 10 PROTEIN-RELATED"/>
    <property type="match status" value="1"/>
</dbReference>
<comment type="function">
    <text evidence="5">Putative oxygen sensor; modulates the activity of FixJ, a transcriptional activator of nitrogen fixation fixK gene. FixL probably acts as a kinase that phosphorylates FixJ.</text>
</comment>
<dbReference type="FunFam" id="3.30.450.20:FF:000060">
    <property type="entry name" value="Sensor protein FixL"/>
    <property type="match status" value="1"/>
</dbReference>
<evidence type="ECO:0000313" key="9">
    <source>
        <dbReference type="EMBL" id="KAA0875287.1"/>
    </source>
</evidence>
<dbReference type="PROSITE" id="PS50112">
    <property type="entry name" value="PAS"/>
    <property type="match status" value="1"/>
</dbReference>
<dbReference type="PANTHER" id="PTHR31600">
    <property type="entry name" value="TINY MACROCYSTS PROTEIN B-RELATED"/>
    <property type="match status" value="1"/>
</dbReference>
<evidence type="ECO:0000259" key="8">
    <source>
        <dbReference type="PROSITE" id="PS50113"/>
    </source>
</evidence>
<dbReference type="InterPro" id="IPR000700">
    <property type="entry name" value="PAS-assoc_C"/>
</dbReference>
<evidence type="ECO:0000256" key="2">
    <source>
        <dbReference type="ARBA" id="ARBA00022741"/>
    </source>
</evidence>
<dbReference type="AlphaFoldDB" id="A0A5A9W3L8"/>
<comment type="caution">
    <text evidence="9">The sequence shown here is derived from an EMBL/GenBank/DDBJ whole genome shotgun (WGS) entry which is preliminary data.</text>
</comment>